<evidence type="ECO:0000256" key="4">
    <source>
        <dbReference type="SAM" id="Phobius"/>
    </source>
</evidence>
<evidence type="ECO:0000259" key="5">
    <source>
        <dbReference type="Pfam" id="PF13407"/>
    </source>
</evidence>
<protein>
    <submittedName>
        <fullName evidence="6">Ribose transport system substrate-binding protein</fullName>
    </submittedName>
</protein>
<dbReference type="EMBL" id="CAADFK010000003">
    <property type="protein sequence ID" value="VFK07891.1"/>
    <property type="molecule type" value="Genomic_DNA"/>
</dbReference>
<dbReference type="PANTHER" id="PTHR46847:SF1">
    <property type="entry name" value="D-ALLOSE-BINDING PERIPLASMIC PROTEIN-RELATED"/>
    <property type="match status" value="1"/>
</dbReference>
<keyword evidence="4" id="KW-0472">Membrane</keyword>
<evidence type="ECO:0000256" key="1">
    <source>
        <dbReference type="ARBA" id="ARBA00004196"/>
    </source>
</evidence>
<sequence length="323" mass="34385">MQRKYILGIVLFLFITGIIYTSYDLFCGKINDSNSEEGDRRPFIAFVAPTLSNPFFVAMKRGAEESASKASVRLEFQAAVSGVEDSAGQFDLVENLISSGADILCVVPADSKAILPVIEFANQNSVPVINIDNRIQKTRSSTAQIATFIGSDNKLGGFLAGGFIIKKLGGQGQVVRIDGLLGSDAATQRAEGFTEALASAPDIKVVANEVANWSREIAVEKFSAILQREPAIDAVFAANDEMALGVIAAIDEARSADLDTEIFVVGFDATPDGLKEVESGKLSATVAQQPELMGKLCVENALQILGEHTVEAEIPVAVKLITN</sequence>
<organism evidence="6">
    <name type="scientific">Candidatus Kentrum sp. LPFa</name>
    <dbReference type="NCBI Taxonomy" id="2126335"/>
    <lineage>
        <taxon>Bacteria</taxon>
        <taxon>Pseudomonadati</taxon>
        <taxon>Pseudomonadota</taxon>
        <taxon>Gammaproteobacteria</taxon>
        <taxon>Candidatus Kentrum</taxon>
    </lineage>
</organism>
<keyword evidence="3" id="KW-0732">Signal</keyword>
<proteinExistence type="inferred from homology"/>
<feature type="transmembrane region" description="Helical" evidence="4">
    <location>
        <begin position="5"/>
        <end position="23"/>
    </location>
</feature>
<dbReference type="GO" id="GO:0030313">
    <property type="term" value="C:cell envelope"/>
    <property type="evidence" value="ECO:0007669"/>
    <property type="project" value="UniProtKB-SubCell"/>
</dbReference>
<dbReference type="AlphaFoldDB" id="A0A450VSX9"/>
<dbReference type="PANTHER" id="PTHR46847">
    <property type="entry name" value="D-ALLOSE-BINDING PERIPLASMIC PROTEIN-RELATED"/>
    <property type="match status" value="1"/>
</dbReference>
<reference evidence="6" key="1">
    <citation type="submission" date="2019-02" db="EMBL/GenBank/DDBJ databases">
        <authorList>
            <person name="Gruber-Vodicka R. H."/>
            <person name="Seah K. B. B."/>
        </authorList>
    </citation>
    <scope>NUCLEOTIDE SEQUENCE</scope>
    <source>
        <strain evidence="6">BECK_S313</strain>
    </source>
</reference>
<evidence type="ECO:0000256" key="3">
    <source>
        <dbReference type="ARBA" id="ARBA00022729"/>
    </source>
</evidence>
<dbReference type="GO" id="GO:0055085">
    <property type="term" value="P:transmembrane transport"/>
    <property type="evidence" value="ECO:0007669"/>
    <property type="project" value="UniProtKB-ARBA"/>
</dbReference>
<dbReference type="GO" id="GO:0030246">
    <property type="term" value="F:carbohydrate binding"/>
    <property type="evidence" value="ECO:0007669"/>
    <property type="project" value="UniProtKB-ARBA"/>
</dbReference>
<comment type="subcellular location">
    <subcellularLocation>
        <location evidence="1">Cell envelope</location>
    </subcellularLocation>
</comment>
<comment type="similarity">
    <text evidence="2">Belongs to the bacterial solute-binding protein 2 family.</text>
</comment>
<dbReference type="InterPro" id="IPR028082">
    <property type="entry name" value="Peripla_BP_I"/>
</dbReference>
<evidence type="ECO:0000256" key="2">
    <source>
        <dbReference type="ARBA" id="ARBA00007639"/>
    </source>
</evidence>
<evidence type="ECO:0000313" key="6">
    <source>
        <dbReference type="EMBL" id="VFK07891.1"/>
    </source>
</evidence>
<accession>A0A450VSX9</accession>
<name>A0A450VSX9_9GAMM</name>
<keyword evidence="4" id="KW-0812">Transmembrane</keyword>
<dbReference type="Pfam" id="PF13407">
    <property type="entry name" value="Peripla_BP_4"/>
    <property type="match status" value="1"/>
</dbReference>
<dbReference type="SUPFAM" id="SSF53822">
    <property type="entry name" value="Periplasmic binding protein-like I"/>
    <property type="match status" value="1"/>
</dbReference>
<dbReference type="InterPro" id="IPR025997">
    <property type="entry name" value="SBP_2_dom"/>
</dbReference>
<gene>
    <name evidence="6" type="ORF">BECKLPF1236B_GA0070989_100330</name>
</gene>
<dbReference type="Gene3D" id="3.40.50.2300">
    <property type="match status" value="2"/>
</dbReference>
<feature type="domain" description="Periplasmic binding protein" evidence="5">
    <location>
        <begin position="44"/>
        <end position="305"/>
    </location>
</feature>
<keyword evidence="4" id="KW-1133">Transmembrane helix</keyword>